<evidence type="ECO:0000313" key="8">
    <source>
        <dbReference type="Proteomes" id="UP000299102"/>
    </source>
</evidence>
<sequence>MNIELLYRDFKHLRRHMSDKEVKRPRNIIEANNLTRMIAKICGATVLERFTGPDGRVSRRFSVLGLCCFLFWFCLYFWCTCVAKSRDETIIRVMYNTKLKGYGDDTEMLLMFGLSLYNMWKIPFAFSGNVECFQRIIDIDNAIERLGVSINFSRHSKTVFRLALAQVIVSVLRLLYILVSIHTLRVDLPLHRTLHVIISNAFAVMGLMHFLNYLVVLTHRFKLVNKVLKGMTDHEDREKIFVTSKAYVRSNISVVREKVSSSKLKTCSRIYGMLYEATERTNELFGFMTLLTVSVAFMIIVLNMFYLMEATASGLFRKPDLYVNFLFYTLWHFCSSVGIIYFIVHFCENTTKEVHRLCGSVVKSKKEPLYFVPSVCSFICM</sequence>
<comment type="caution">
    <text evidence="6">Lacks conserved residue(s) required for the propagation of feature annotation.</text>
</comment>
<feature type="transmembrane region" description="Helical" evidence="6">
    <location>
        <begin position="325"/>
        <end position="347"/>
    </location>
</feature>
<keyword evidence="4 6" id="KW-1133">Transmembrane helix</keyword>
<keyword evidence="6 7" id="KW-0675">Receptor</keyword>
<evidence type="ECO:0000256" key="3">
    <source>
        <dbReference type="ARBA" id="ARBA00022692"/>
    </source>
</evidence>
<feature type="transmembrane region" description="Helical" evidence="6">
    <location>
        <begin position="61"/>
        <end position="83"/>
    </location>
</feature>
<feature type="transmembrane region" description="Helical" evidence="6">
    <location>
        <begin position="159"/>
        <end position="181"/>
    </location>
</feature>
<accession>A0A4C1V3I2</accession>
<feature type="transmembrane region" description="Helical" evidence="6">
    <location>
        <begin position="193"/>
        <end position="216"/>
    </location>
</feature>
<dbReference type="GO" id="GO:0007165">
    <property type="term" value="P:signal transduction"/>
    <property type="evidence" value="ECO:0007669"/>
    <property type="project" value="UniProtKB-KW"/>
</dbReference>
<organism evidence="7 8">
    <name type="scientific">Eumeta variegata</name>
    <name type="common">Bagworm moth</name>
    <name type="synonym">Eumeta japonica</name>
    <dbReference type="NCBI Taxonomy" id="151549"/>
    <lineage>
        <taxon>Eukaryota</taxon>
        <taxon>Metazoa</taxon>
        <taxon>Ecdysozoa</taxon>
        <taxon>Arthropoda</taxon>
        <taxon>Hexapoda</taxon>
        <taxon>Insecta</taxon>
        <taxon>Pterygota</taxon>
        <taxon>Neoptera</taxon>
        <taxon>Endopterygota</taxon>
        <taxon>Lepidoptera</taxon>
        <taxon>Glossata</taxon>
        <taxon>Ditrysia</taxon>
        <taxon>Tineoidea</taxon>
        <taxon>Psychidae</taxon>
        <taxon>Oiketicinae</taxon>
        <taxon>Eumeta</taxon>
    </lineage>
</organism>
<keyword evidence="8" id="KW-1185">Reference proteome</keyword>
<dbReference type="OrthoDB" id="7540613at2759"/>
<dbReference type="InterPro" id="IPR013604">
    <property type="entry name" value="7TM_chemorcpt"/>
</dbReference>
<keyword evidence="6" id="KW-0807">Transducer</keyword>
<protein>
    <recommendedName>
        <fullName evidence="6">Gustatory receptor</fullName>
    </recommendedName>
</protein>
<proteinExistence type="inferred from homology"/>
<dbReference type="AlphaFoldDB" id="A0A4C1V3I2"/>
<dbReference type="Proteomes" id="UP000299102">
    <property type="component" value="Unassembled WGS sequence"/>
</dbReference>
<comment type="caution">
    <text evidence="7">The sequence shown here is derived from an EMBL/GenBank/DDBJ whole genome shotgun (WGS) entry which is preliminary data.</text>
</comment>
<evidence type="ECO:0000256" key="1">
    <source>
        <dbReference type="ARBA" id="ARBA00004651"/>
    </source>
</evidence>
<keyword evidence="2 6" id="KW-1003">Cell membrane</keyword>
<gene>
    <name evidence="7" type="primary">Gr28b</name>
    <name evidence="7" type="ORF">EVAR_81698_1</name>
</gene>
<dbReference type="GO" id="GO:0005886">
    <property type="term" value="C:plasma membrane"/>
    <property type="evidence" value="ECO:0007669"/>
    <property type="project" value="UniProtKB-SubCell"/>
</dbReference>
<dbReference type="GO" id="GO:0050909">
    <property type="term" value="P:sensory perception of taste"/>
    <property type="evidence" value="ECO:0007669"/>
    <property type="project" value="InterPro"/>
</dbReference>
<keyword evidence="3 6" id="KW-0812">Transmembrane</keyword>
<comment type="similarity">
    <text evidence="6">Belongs to the insect chemoreceptor superfamily. Gustatory receptor (GR) family.</text>
</comment>
<dbReference type="EMBL" id="BGZK01000266">
    <property type="protein sequence ID" value="GBP32906.1"/>
    <property type="molecule type" value="Genomic_DNA"/>
</dbReference>
<evidence type="ECO:0000256" key="5">
    <source>
        <dbReference type="ARBA" id="ARBA00023136"/>
    </source>
</evidence>
<dbReference type="Pfam" id="PF08395">
    <property type="entry name" value="7tm_7"/>
    <property type="match status" value="1"/>
</dbReference>
<name>A0A4C1V3I2_EUMVA</name>
<reference evidence="7 8" key="1">
    <citation type="journal article" date="2019" name="Commun. Biol.">
        <title>The bagworm genome reveals a unique fibroin gene that provides high tensile strength.</title>
        <authorList>
            <person name="Kono N."/>
            <person name="Nakamura H."/>
            <person name="Ohtoshi R."/>
            <person name="Tomita M."/>
            <person name="Numata K."/>
            <person name="Arakawa K."/>
        </authorList>
    </citation>
    <scope>NUCLEOTIDE SEQUENCE [LARGE SCALE GENOMIC DNA]</scope>
</reference>
<evidence type="ECO:0000313" key="7">
    <source>
        <dbReference type="EMBL" id="GBP32906.1"/>
    </source>
</evidence>
<feature type="transmembrane region" description="Helical" evidence="6">
    <location>
        <begin position="284"/>
        <end position="305"/>
    </location>
</feature>
<keyword evidence="5 6" id="KW-0472">Membrane</keyword>
<evidence type="ECO:0000256" key="4">
    <source>
        <dbReference type="ARBA" id="ARBA00022989"/>
    </source>
</evidence>
<comment type="function">
    <text evidence="6">Gustatory receptor which mediates acceptance or avoidance behavior, depending on its substrates.</text>
</comment>
<comment type="subcellular location">
    <subcellularLocation>
        <location evidence="1 6">Cell membrane</location>
        <topology evidence="1 6">Multi-pass membrane protein</topology>
    </subcellularLocation>
</comment>
<evidence type="ECO:0000256" key="2">
    <source>
        <dbReference type="ARBA" id="ARBA00022475"/>
    </source>
</evidence>
<evidence type="ECO:0000256" key="6">
    <source>
        <dbReference type="RuleBase" id="RU363108"/>
    </source>
</evidence>